<reference evidence="2" key="1">
    <citation type="journal article" date="2015" name="Nature">
        <title>Complex archaea that bridge the gap between prokaryotes and eukaryotes.</title>
        <authorList>
            <person name="Spang A."/>
            <person name="Saw J.H."/>
            <person name="Jorgensen S.L."/>
            <person name="Zaremba-Niedzwiedzka K."/>
            <person name="Martijn J."/>
            <person name="Lind A.E."/>
            <person name="van Eijk R."/>
            <person name="Schleper C."/>
            <person name="Guy L."/>
            <person name="Ettema T.J."/>
        </authorList>
    </citation>
    <scope>NUCLEOTIDE SEQUENCE</scope>
</reference>
<accession>A0A0F9H647</accession>
<feature type="domain" description="4Fe-4S ferredoxin-type" evidence="1">
    <location>
        <begin position="122"/>
        <end position="152"/>
    </location>
</feature>
<comment type="caution">
    <text evidence="2">The sequence shown here is derived from an EMBL/GenBank/DDBJ whole genome shotgun (WGS) entry which is preliminary data.</text>
</comment>
<dbReference type="Pfam" id="PF13237">
    <property type="entry name" value="Fer4_10"/>
    <property type="match status" value="1"/>
</dbReference>
<dbReference type="InterPro" id="IPR017900">
    <property type="entry name" value="4Fe4S_Fe_S_CS"/>
</dbReference>
<dbReference type="PROSITE" id="PS00198">
    <property type="entry name" value="4FE4S_FER_1"/>
    <property type="match status" value="1"/>
</dbReference>
<protein>
    <recommendedName>
        <fullName evidence="1">4Fe-4S ferredoxin-type domain-containing protein</fullName>
    </recommendedName>
</protein>
<feature type="domain" description="4Fe-4S ferredoxin-type" evidence="1">
    <location>
        <begin position="42"/>
        <end position="71"/>
    </location>
</feature>
<dbReference type="Gene3D" id="3.30.70.20">
    <property type="match status" value="3"/>
</dbReference>
<sequence length="155" mass="17892">MCETLGRYKEKFVPVQVNQDLCLKCERCLRACTSKAIYFEHGVRLVDYTKCKACLNCVQVCPRNAIQVTSIEVNDQIVSMKIDHEKCNLCEDCISDNGNFCPKNLFYRGKVNTYENQEEYGIKFKYREISKCQGCLKCTILCSQKAINPIKFNVK</sequence>
<feature type="domain" description="4Fe-4S ferredoxin-type" evidence="1">
    <location>
        <begin position="13"/>
        <end position="40"/>
    </location>
</feature>
<gene>
    <name evidence="2" type="ORF">LCGC14_2101860</name>
</gene>
<dbReference type="InterPro" id="IPR017896">
    <property type="entry name" value="4Fe4S_Fe-S-bd"/>
</dbReference>
<dbReference type="SUPFAM" id="SSF54862">
    <property type="entry name" value="4Fe-4S ferredoxins"/>
    <property type="match status" value="1"/>
</dbReference>
<dbReference type="EMBL" id="LAZR01025808">
    <property type="protein sequence ID" value="KKL70742.1"/>
    <property type="molecule type" value="Genomic_DNA"/>
</dbReference>
<dbReference type="PROSITE" id="PS51379">
    <property type="entry name" value="4FE4S_FER_2"/>
    <property type="match status" value="3"/>
</dbReference>
<dbReference type="PANTHER" id="PTHR43122:SF1">
    <property type="entry name" value="IRON-SULFUR-BINDING PROTEIN"/>
    <property type="match status" value="1"/>
</dbReference>
<evidence type="ECO:0000259" key="1">
    <source>
        <dbReference type="PROSITE" id="PS51379"/>
    </source>
</evidence>
<evidence type="ECO:0000313" key="2">
    <source>
        <dbReference type="EMBL" id="KKL70742.1"/>
    </source>
</evidence>
<dbReference type="AlphaFoldDB" id="A0A0F9H647"/>
<dbReference type="PANTHER" id="PTHR43122">
    <property type="entry name" value="FERREDOXIN SUBUNIT OF PYRUVATE:FLAVODOXIN OXIDOREDUCTASE-RELATED"/>
    <property type="match status" value="1"/>
</dbReference>
<organism evidence="2">
    <name type="scientific">marine sediment metagenome</name>
    <dbReference type="NCBI Taxonomy" id="412755"/>
    <lineage>
        <taxon>unclassified sequences</taxon>
        <taxon>metagenomes</taxon>
        <taxon>ecological metagenomes</taxon>
    </lineage>
</organism>
<proteinExistence type="predicted"/>
<name>A0A0F9H647_9ZZZZ</name>